<dbReference type="PROSITE" id="PS00486">
    <property type="entry name" value="DNA_MISMATCH_REPAIR_2"/>
    <property type="match status" value="1"/>
</dbReference>
<dbReference type="GO" id="GO:0005634">
    <property type="term" value="C:nucleus"/>
    <property type="evidence" value="ECO:0007669"/>
    <property type="project" value="UniProtKB-SubCell"/>
</dbReference>
<dbReference type="SMART" id="SM00534">
    <property type="entry name" value="MUTSac"/>
    <property type="match status" value="1"/>
</dbReference>
<evidence type="ECO:0000313" key="13">
    <source>
        <dbReference type="EMBL" id="KAL2643004.1"/>
    </source>
</evidence>
<dbReference type="Gene3D" id="1.10.1420.10">
    <property type="match status" value="1"/>
</dbReference>
<dbReference type="GO" id="GO:0005524">
    <property type="term" value="F:ATP binding"/>
    <property type="evidence" value="ECO:0007669"/>
    <property type="project" value="UniProtKB-KW"/>
</dbReference>
<evidence type="ECO:0000256" key="1">
    <source>
        <dbReference type="ARBA" id="ARBA00004123"/>
    </source>
</evidence>
<keyword evidence="7" id="KW-0238">DNA-binding</keyword>
<dbReference type="AlphaFoldDB" id="A0ABD1Z5E6"/>
<evidence type="ECO:0000256" key="7">
    <source>
        <dbReference type="ARBA" id="ARBA00023125"/>
    </source>
</evidence>
<dbReference type="FunFam" id="3.40.50.300:FF:001067">
    <property type="entry name" value="DNA mismatch repair protein MSH5"/>
    <property type="match status" value="1"/>
</dbReference>
<keyword evidence="9" id="KW-0469">Meiosis</keyword>
<comment type="subcellular location">
    <subcellularLocation>
        <location evidence="2">Chromosome</location>
    </subcellularLocation>
    <subcellularLocation>
        <location evidence="1">Nucleus</location>
    </subcellularLocation>
</comment>
<dbReference type="InterPro" id="IPR036187">
    <property type="entry name" value="DNA_mismatch_repair_MutS_sf"/>
</dbReference>
<feature type="domain" description="DNA mismatch repair proteins mutS family" evidence="12">
    <location>
        <begin position="295"/>
        <end position="311"/>
    </location>
</feature>
<evidence type="ECO:0000256" key="5">
    <source>
        <dbReference type="ARBA" id="ARBA00022741"/>
    </source>
</evidence>
<dbReference type="InterPro" id="IPR045076">
    <property type="entry name" value="MutS"/>
</dbReference>
<dbReference type="GO" id="GO:0051026">
    <property type="term" value="P:chiasma assembly"/>
    <property type="evidence" value="ECO:0007669"/>
    <property type="project" value="UniProtKB-ARBA"/>
</dbReference>
<dbReference type="Pfam" id="PF00488">
    <property type="entry name" value="MutS_V"/>
    <property type="match status" value="1"/>
</dbReference>
<protein>
    <recommendedName>
        <fullName evidence="10">DNA mismatch repair protein MSH5</fullName>
    </recommendedName>
    <alternativeName>
        <fullName evidence="11">MutS protein homolog 5</fullName>
    </alternativeName>
</protein>
<name>A0ABD1Z5E6_9MARC</name>
<keyword evidence="6" id="KW-0067">ATP-binding</keyword>
<keyword evidence="14" id="KW-1185">Reference proteome</keyword>
<evidence type="ECO:0000256" key="4">
    <source>
        <dbReference type="ARBA" id="ARBA00022454"/>
    </source>
</evidence>
<dbReference type="SUPFAM" id="SSF48334">
    <property type="entry name" value="DNA repair protein MutS, domain III"/>
    <property type="match status" value="1"/>
</dbReference>
<organism evidence="13 14">
    <name type="scientific">Riccia fluitans</name>
    <dbReference type="NCBI Taxonomy" id="41844"/>
    <lineage>
        <taxon>Eukaryota</taxon>
        <taxon>Viridiplantae</taxon>
        <taxon>Streptophyta</taxon>
        <taxon>Embryophyta</taxon>
        <taxon>Marchantiophyta</taxon>
        <taxon>Marchantiopsida</taxon>
        <taxon>Marchantiidae</taxon>
        <taxon>Marchantiales</taxon>
        <taxon>Ricciaceae</taxon>
        <taxon>Riccia</taxon>
    </lineage>
</organism>
<dbReference type="Proteomes" id="UP001605036">
    <property type="component" value="Unassembled WGS sequence"/>
</dbReference>
<dbReference type="PANTHER" id="PTHR11361:SF20">
    <property type="entry name" value="MUTS PROTEIN HOMOLOG 5"/>
    <property type="match status" value="1"/>
</dbReference>
<dbReference type="SUPFAM" id="SSF52540">
    <property type="entry name" value="P-loop containing nucleoside triphosphate hydrolases"/>
    <property type="match status" value="1"/>
</dbReference>
<evidence type="ECO:0000256" key="2">
    <source>
        <dbReference type="ARBA" id="ARBA00004286"/>
    </source>
</evidence>
<dbReference type="GO" id="GO:0003677">
    <property type="term" value="F:DNA binding"/>
    <property type="evidence" value="ECO:0007669"/>
    <property type="project" value="UniProtKB-KW"/>
</dbReference>
<evidence type="ECO:0000259" key="12">
    <source>
        <dbReference type="PROSITE" id="PS00486"/>
    </source>
</evidence>
<evidence type="ECO:0000313" key="14">
    <source>
        <dbReference type="Proteomes" id="UP001605036"/>
    </source>
</evidence>
<evidence type="ECO:0000256" key="10">
    <source>
        <dbReference type="ARBA" id="ARBA00073549"/>
    </source>
</evidence>
<dbReference type="Gene3D" id="3.40.50.300">
    <property type="entry name" value="P-loop containing nucleotide triphosphate hydrolases"/>
    <property type="match status" value="1"/>
</dbReference>
<reference evidence="13 14" key="1">
    <citation type="submission" date="2024-09" db="EMBL/GenBank/DDBJ databases">
        <title>Chromosome-scale assembly of Riccia fluitans.</title>
        <authorList>
            <person name="Paukszto L."/>
            <person name="Sawicki J."/>
            <person name="Karawczyk K."/>
            <person name="Piernik-Szablinska J."/>
            <person name="Szczecinska M."/>
            <person name="Mazdziarz M."/>
        </authorList>
    </citation>
    <scope>NUCLEOTIDE SEQUENCE [LARGE SCALE GENOMIC DNA]</scope>
    <source>
        <strain evidence="13">Rf_01</strain>
        <tissue evidence="13">Aerial parts of the thallus</tissue>
    </source>
</reference>
<accession>A0ABD1Z5E6</accession>
<comment type="caution">
    <text evidence="13">The sequence shown here is derived from an EMBL/GenBank/DDBJ whole genome shotgun (WGS) entry which is preliminary data.</text>
</comment>
<keyword evidence="4" id="KW-0158">Chromosome</keyword>
<gene>
    <name evidence="13" type="ORF">R1flu_010591</name>
</gene>
<evidence type="ECO:0000256" key="11">
    <source>
        <dbReference type="ARBA" id="ARBA00077470"/>
    </source>
</evidence>
<keyword evidence="5" id="KW-0547">Nucleotide-binding</keyword>
<evidence type="ECO:0000256" key="9">
    <source>
        <dbReference type="ARBA" id="ARBA00023254"/>
    </source>
</evidence>
<dbReference type="PANTHER" id="PTHR11361">
    <property type="entry name" value="DNA MISMATCH REPAIR PROTEIN MUTS FAMILY MEMBER"/>
    <property type="match status" value="1"/>
</dbReference>
<dbReference type="EMBL" id="JBHFFA010000002">
    <property type="protein sequence ID" value="KAL2643004.1"/>
    <property type="molecule type" value="Genomic_DNA"/>
</dbReference>
<dbReference type="InterPro" id="IPR000432">
    <property type="entry name" value="DNA_mismatch_repair_MutS_C"/>
</dbReference>
<dbReference type="InterPro" id="IPR027417">
    <property type="entry name" value="P-loop_NTPase"/>
</dbReference>
<dbReference type="GO" id="GO:0005694">
    <property type="term" value="C:chromosome"/>
    <property type="evidence" value="ECO:0007669"/>
    <property type="project" value="UniProtKB-SubCell"/>
</dbReference>
<dbReference type="CDD" id="cd03281">
    <property type="entry name" value="ABC_MSH5_euk"/>
    <property type="match status" value="1"/>
</dbReference>
<evidence type="ECO:0000256" key="8">
    <source>
        <dbReference type="ARBA" id="ARBA00023242"/>
    </source>
</evidence>
<sequence>MLEQSVGALWQIRGIFEIAISQRNHQQRRLLQLQIVKKVFSAIDDDLLRVGDLINGVLDFDQCCGENLETIVGYGVCEELDNLKTHYDGLPDFLNKFEVASAEGKEFFYTTSRTRQLDDVLGDLYHMILDMERAILRNLATRVEEYADTLKDAAKVAAEIDCLLSLSVAARDYGYTRPELTEEDVLIIENGRHVLQEMTVDRFVPNDTRVTEEGRVNIITGPNYSGKSVYAKQVALIAFLAHIGSFVPADKAVIGLIDRIFSRMASRETIGLSQSSFLVDLNQIAVMLRHSTPRSLCIIDEFGKGTLTADGIGLLCATLHEYASRPSPPKVMACTHFSEVFDESYLPQSSIIKFHTMSVMDSNERENEKNGEDIVFLYRLVPGYEVPSYGVHCAELAGVSEGILLRSRQIQNLLLSGMPIDRLNSPGVVSRDQEYKLLVDKLLELDCKKGDVKAFVEENLKHNGGVEDT</sequence>
<evidence type="ECO:0000256" key="6">
    <source>
        <dbReference type="ARBA" id="ARBA00022840"/>
    </source>
</evidence>
<keyword evidence="8" id="KW-0539">Nucleus</keyword>
<evidence type="ECO:0000256" key="3">
    <source>
        <dbReference type="ARBA" id="ARBA00006271"/>
    </source>
</evidence>
<comment type="similarity">
    <text evidence="3">Belongs to the DNA mismatch repair MutS family.</text>
</comment>
<proteinExistence type="inferred from homology"/>